<feature type="transmembrane region" description="Helical" evidence="1">
    <location>
        <begin position="81"/>
        <end position="99"/>
    </location>
</feature>
<evidence type="ECO:0000313" key="2">
    <source>
        <dbReference type="EMBL" id="XCD17336.1"/>
    </source>
</evidence>
<sequence>MQSLVALSMFSILSIIALIHVYWAFGRKKGVQLAIPKLEGSNAFTLGAGVIFLVAICLSLFASLSLGLIELVFIEPELLEYVQWAGIVVGTIFILRAIGDFNLVGFTKKTNRVILPCLRMCSIHRCVYCLARATSIWSGVERRNSEQTKRAHRGSYTSNALQ</sequence>
<dbReference type="AlphaFoldDB" id="A0AAU8BN02"/>
<gene>
    <name evidence="2" type="ORF">PG915_07380</name>
</gene>
<feature type="transmembrane region" description="Helical" evidence="1">
    <location>
        <begin position="6"/>
        <end position="25"/>
    </location>
</feature>
<name>A0AAU8BN02_9VIBR</name>
<protein>
    <submittedName>
        <fullName evidence="2">DUF3995 domain-containing protein</fullName>
    </submittedName>
</protein>
<feature type="transmembrane region" description="Helical" evidence="1">
    <location>
        <begin position="46"/>
        <end position="69"/>
    </location>
</feature>
<dbReference type="RefSeq" id="WP_353498531.1">
    <property type="nucleotide sequence ID" value="NZ_CP115920.1"/>
</dbReference>
<reference evidence="2" key="1">
    <citation type="submission" date="2023-01" db="EMBL/GenBank/DDBJ databases">
        <title>Vibrio sp. CB1-14 genome sequencing.</title>
        <authorList>
            <person name="Otstavnykh N."/>
            <person name="Isaeva M."/>
            <person name="Meleshko D."/>
        </authorList>
    </citation>
    <scope>NUCLEOTIDE SEQUENCE</scope>
    <source>
        <strain evidence="2">CB1-14</strain>
    </source>
</reference>
<dbReference type="KEGG" id="vck:PG915_07380"/>
<proteinExistence type="predicted"/>
<keyword evidence="1" id="KW-0472">Membrane</keyword>
<organism evidence="2">
    <name type="scientific">Vibrio chaetopteri</name>
    <dbReference type="NCBI Taxonomy" id="3016528"/>
    <lineage>
        <taxon>Bacteria</taxon>
        <taxon>Pseudomonadati</taxon>
        <taxon>Pseudomonadota</taxon>
        <taxon>Gammaproteobacteria</taxon>
        <taxon>Vibrionales</taxon>
        <taxon>Vibrionaceae</taxon>
        <taxon>Vibrio</taxon>
    </lineage>
</organism>
<accession>A0AAU8BN02</accession>
<dbReference type="EMBL" id="CP115920">
    <property type="protein sequence ID" value="XCD17336.1"/>
    <property type="molecule type" value="Genomic_DNA"/>
</dbReference>
<evidence type="ECO:0000256" key="1">
    <source>
        <dbReference type="SAM" id="Phobius"/>
    </source>
</evidence>
<keyword evidence="1" id="KW-1133">Transmembrane helix</keyword>
<dbReference type="InterPro" id="IPR025058">
    <property type="entry name" value="DUF3995"/>
</dbReference>
<dbReference type="Pfam" id="PF13160">
    <property type="entry name" value="DUF3995"/>
    <property type="match status" value="1"/>
</dbReference>
<keyword evidence="1" id="KW-0812">Transmembrane</keyword>